<dbReference type="RefSeq" id="WP_062686162.1">
    <property type="nucleotide sequence ID" value="NZ_KQ758627.1"/>
</dbReference>
<reference evidence="1 2" key="1">
    <citation type="submission" date="2015-11" db="EMBL/GenBank/DDBJ databases">
        <title>Bacillus caseinolyticus sp nov.</title>
        <authorList>
            <person name="Dastager S.G."/>
            <person name="Mawlankar R."/>
        </authorList>
    </citation>
    <scope>NUCLEOTIDE SEQUENCE [LARGE SCALE GENOMIC DNA]</scope>
    <source>
        <strain evidence="1 2">SGD-V-76</strain>
    </source>
</reference>
<proteinExistence type="predicted"/>
<dbReference type="NCBIfam" id="TIGR01725">
    <property type="entry name" value="phge_HK97_gp10"/>
    <property type="match status" value="1"/>
</dbReference>
<evidence type="ECO:0008006" key="3">
    <source>
        <dbReference type="Google" id="ProtNLM"/>
    </source>
</evidence>
<accession>A0A0V8JS20</accession>
<evidence type="ECO:0000313" key="1">
    <source>
        <dbReference type="EMBL" id="KSU89813.1"/>
    </source>
</evidence>
<comment type="caution">
    <text evidence="1">The sequence shown here is derived from an EMBL/GenBank/DDBJ whole genome shotgun (WGS) entry which is preliminary data.</text>
</comment>
<keyword evidence="2" id="KW-1185">Reference proteome</keyword>
<dbReference type="EMBL" id="LNQP01000001">
    <property type="protein sequence ID" value="KSU89813.1"/>
    <property type="molecule type" value="Genomic_DNA"/>
</dbReference>
<evidence type="ECO:0000313" key="2">
    <source>
        <dbReference type="Proteomes" id="UP000053681"/>
    </source>
</evidence>
<dbReference type="Proteomes" id="UP000053681">
    <property type="component" value="Unassembled WGS sequence"/>
</dbReference>
<dbReference type="InterPro" id="IPR010064">
    <property type="entry name" value="HK97-gp10_tail"/>
</dbReference>
<name>A0A0V8JS20_9BACI</name>
<gene>
    <name evidence="1" type="ORF">AS180_00135</name>
</gene>
<dbReference type="AlphaFoldDB" id="A0A0V8JS20"/>
<organism evidence="1 2">
    <name type="scientific">Priestia veravalensis</name>
    <dbReference type="NCBI Taxonomy" id="1414648"/>
    <lineage>
        <taxon>Bacteria</taxon>
        <taxon>Bacillati</taxon>
        <taxon>Bacillota</taxon>
        <taxon>Bacilli</taxon>
        <taxon>Bacillales</taxon>
        <taxon>Bacillaceae</taxon>
        <taxon>Priestia</taxon>
    </lineage>
</organism>
<sequence length="120" mass="13435">MSMNTVGMKNLMNELKKLETLGDRIAEKALQAGAKILQREIIKRTPERTGNLAENIIVSKVVQGYIDIGPDFKNAFYARFLEYGTSTMDAQPFIEPAFLAVKDEVQAAMAQVIRQELSKL</sequence>
<dbReference type="Pfam" id="PF04883">
    <property type="entry name" value="HK97-gp10_like"/>
    <property type="match status" value="1"/>
</dbReference>
<protein>
    <recommendedName>
        <fullName evidence="3">HK97 gp10 family phage protein</fullName>
    </recommendedName>
</protein>